<comment type="function">
    <text evidence="10">Lyase that catalyzes the covalent linking of the heme group to the cytochrome C apoprotein to produce the mature functional cytochrome.</text>
</comment>
<keyword evidence="9 10" id="KW-0456">Lyase</keyword>
<keyword evidence="5 10" id="KW-0999">Mitochondrion inner membrane</keyword>
<keyword evidence="3 10" id="KW-0349">Heme</keyword>
<organism evidence="12 13">
    <name type="scientific">Paracoccidioides lutzii (strain ATCC MYA-826 / Pb01)</name>
    <name type="common">Paracoccidioides brasiliensis</name>
    <dbReference type="NCBI Taxonomy" id="502779"/>
    <lineage>
        <taxon>Eukaryota</taxon>
        <taxon>Fungi</taxon>
        <taxon>Dikarya</taxon>
        <taxon>Ascomycota</taxon>
        <taxon>Pezizomycotina</taxon>
        <taxon>Eurotiomycetes</taxon>
        <taxon>Eurotiomycetidae</taxon>
        <taxon>Onygenales</taxon>
        <taxon>Ajellomycetaceae</taxon>
        <taxon>Paracoccidioides</taxon>
    </lineage>
</organism>
<evidence type="ECO:0000256" key="8">
    <source>
        <dbReference type="ARBA" id="ARBA00023136"/>
    </source>
</evidence>
<keyword evidence="6 10" id="KW-0408">Iron</keyword>
<keyword evidence="4 10" id="KW-0479">Metal-binding</keyword>
<dbReference type="GO" id="GO:0005743">
    <property type="term" value="C:mitochondrial inner membrane"/>
    <property type="evidence" value="ECO:0007669"/>
    <property type="project" value="UniProtKB-SubCell"/>
</dbReference>
<dbReference type="STRING" id="502779.C1GSH3"/>
<keyword evidence="7 10" id="KW-0496">Mitochondrion</keyword>
<dbReference type="PROSITE" id="PS00822">
    <property type="entry name" value="CYTO_HEME_LYASE_2"/>
    <property type="match status" value="1"/>
</dbReference>
<dbReference type="OrthoDB" id="1158011at2759"/>
<comment type="similarity">
    <text evidence="2 10">Belongs to the cytochrome c-type heme lyase family.</text>
</comment>
<dbReference type="Proteomes" id="UP000002059">
    <property type="component" value="Partially assembled WGS sequence"/>
</dbReference>
<protein>
    <recommendedName>
        <fullName evidence="10">Holocytochrome c-type synthase</fullName>
        <ecNumber evidence="10">4.4.1.17</ecNumber>
    </recommendedName>
</protein>
<dbReference type="EC" id="4.4.1.17" evidence="10"/>
<sequence length="366" mass="40900">MGWFWASSPSPSSTDEHVPALQGAERNGLPPFGRENLLLSTSGCPVPSLRANTQQDTKHPPSSCPVRSKDSPFYVLATSSQESTNATTTITTAPPPSSKPQSTLSKLNPLNYMFTSLSQSRAPNQTVDLPVEREISSIPRADASSNGRSSKWEYPSPQQMYNALLRKGYSDTPQDAVEAMVAVHNFLNEGAWEEIVGWERTFAGGLMKGWQRCKRGETHLWHEIYREEMEMERRRESGEDENGNGADGLEIPEPRLVRFMGRPQDRTPKASILQALGWVYPAKFGTAPPFDRHDWYVLRQTPSGPKEVRYVIDYYSGPPGPDGEPVFYLDIRPAVDTPTAAIERMMRWGGDVWWRASGGASREPKQ</sequence>
<evidence type="ECO:0000256" key="5">
    <source>
        <dbReference type="ARBA" id="ARBA00022792"/>
    </source>
</evidence>
<dbReference type="PANTHER" id="PTHR12743">
    <property type="entry name" value="CYTOCHROME C1 HEME LYASE"/>
    <property type="match status" value="1"/>
</dbReference>
<dbReference type="HOGENOM" id="CLU_048602_0_0_1"/>
<keyword evidence="13" id="KW-1185">Reference proteome</keyword>
<comment type="catalytic activity">
    <reaction evidence="10">
        <text>holo-[cytochrome c] = apo-[cytochrome c] + heme b</text>
        <dbReference type="Rhea" id="RHEA:22648"/>
        <dbReference type="Rhea" id="RHEA-COMP:10725"/>
        <dbReference type="Rhea" id="RHEA-COMP:10726"/>
        <dbReference type="ChEBI" id="CHEBI:29950"/>
        <dbReference type="ChEBI" id="CHEBI:60344"/>
        <dbReference type="ChEBI" id="CHEBI:83739"/>
        <dbReference type="EC" id="4.4.1.17"/>
    </reaction>
</comment>
<dbReference type="GO" id="GO:0004408">
    <property type="term" value="F:holocytochrome-c synthase activity"/>
    <property type="evidence" value="ECO:0007669"/>
    <property type="project" value="UniProtKB-EC"/>
</dbReference>
<evidence type="ECO:0000256" key="11">
    <source>
        <dbReference type="SAM" id="MobiDB-lite"/>
    </source>
</evidence>
<dbReference type="AlphaFoldDB" id="C1GSH3"/>
<dbReference type="InterPro" id="IPR000511">
    <property type="entry name" value="Holocyt_c/c1_synthase"/>
</dbReference>
<evidence type="ECO:0000256" key="10">
    <source>
        <dbReference type="RuleBase" id="RU363130"/>
    </source>
</evidence>
<dbReference type="eggNOG" id="KOG3996">
    <property type="taxonomic scope" value="Eukaryota"/>
</dbReference>
<proteinExistence type="inferred from homology"/>
<evidence type="ECO:0000256" key="1">
    <source>
        <dbReference type="ARBA" id="ARBA00004273"/>
    </source>
</evidence>
<dbReference type="GeneID" id="9100020"/>
<dbReference type="VEuPathDB" id="FungiDB:PAAG_01468"/>
<evidence type="ECO:0000313" key="13">
    <source>
        <dbReference type="Proteomes" id="UP000002059"/>
    </source>
</evidence>
<evidence type="ECO:0000256" key="3">
    <source>
        <dbReference type="ARBA" id="ARBA00022617"/>
    </source>
</evidence>
<gene>
    <name evidence="12" type="ORF">PAAG_01468</name>
</gene>
<dbReference type="Pfam" id="PF01265">
    <property type="entry name" value="Cyto_heme_lyase"/>
    <property type="match status" value="1"/>
</dbReference>
<comment type="subcellular location">
    <subcellularLocation>
        <location evidence="1 10">Mitochondrion inner membrane</location>
    </subcellularLocation>
</comment>
<evidence type="ECO:0000256" key="7">
    <source>
        <dbReference type="ARBA" id="ARBA00023128"/>
    </source>
</evidence>
<evidence type="ECO:0000256" key="6">
    <source>
        <dbReference type="ARBA" id="ARBA00023004"/>
    </source>
</evidence>
<feature type="compositionally biased region" description="Low complexity" evidence="11">
    <location>
        <begin position="83"/>
        <end position="92"/>
    </location>
</feature>
<dbReference type="OMA" id="KARFWLF"/>
<dbReference type="KEGG" id="pbl:PAAG_01468"/>
<reference evidence="12 13" key="1">
    <citation type="journal article" date="2011" name="PLoS Genet.">
        <title>Comparative genomic analysis of human fungal pathogens causing paracoccidioidomycosis.</title>
        <authorList>
            <person name="Desjardins C.A."/>
            <person name="Champion M.D."/>
            <person name="Holder J.W."/>
            <person name="Muszewska A."/>
            <person name="Goldberg J."/>
            <person name="Bailao A.M."/>
            <person name="Brigido M.M."/>
            <person name="Ferreira M.E."/>
            <person name="Garcia A.M."/>
            <person name="Grynberg M."/>
            <person name="Gujja S."/>
            <person name="Heiman D.I."/>
            <person name="Henn M.R."/>
            <person name="Kodira C.D."/>
            <person name="Leon-Narvaez H."/>
            <person name="Longo L.V."/>
            <person name="Ma L.J."/>
            <person name="Malavazi I."/>
            <person name="Matsuo A.L."/>
            <person name="Morais F.V."/>
            <person name="Pereira M."/>
            <person name="Rodriguez-Brito S."/>
            <person name="Sakthikumar S."/>
            <person name="Salem-Izacc S.M."/>
            <person name="Sykes S.M."/>
            <person name="Teixeira M.M."/>
            <person name="Vallejo M.C."/>
            <person name="Walter M.E."/>
            <person name="Yandava C."/>
            <person name="Young S."/>
            <person name="Zeng Q."/>
            <person name="Zucker J."/>
            <person name="Felipe M.S."/>
            <person name="Goldman G.H."/>
            <person name="Haas B.J."/>
            <person name="McEwen J.G."/>
            <person name="Nino-Vega G."/>
            <person name="Puccia R."/>
            <person name="San-Blas G."/>
            <person name="Soares C.M."/>
            <person name="Birren B.W."/>
            <person name="Cuomo C.A."/>
        </authorList>
    </citation>
    <scope>NUCLEOTIDE SEQUENCE [LARGE SCALE GENOMIC DNA]</scope>
    <source>
        <strain evidence="13">ATCC MYA-826 / Pb01</strain>
    </source>
</reference>
<evidence type="ECO:0000256" key="9">
    <source>
        <dbReference type="ARBA" id="ARBA00023239"/>
    </source>
</evidence>
<evidence type="ECO:0000256" key="4">
    <source>
        <dbReference type="ARBA" id="ARBA00022723"/>
    </source>
</evidence>
<evidence type="ECO:0000256" key="2">
    <source>
        <dbReference type="ARBA" id="ARBA00007255"/>
    </source>
</evidence>
<evidence type="ECO:0000313" key="12">
    <source>
        <dbReference type="EMBL" id="EEH39006.1"/>
    </source>
</evidence>
<dbReference type="RefSeq" id="XP_002796460.1">
    <property type="nucleotide sequence ID" value="XM_002796414.2"/>
</dbReference>
<dbReference type="PANTHER" id="PTHR12743:SF3">
    <property type="entry name" value="HOLOCYTOCHROME-C SYNTHASE"/>
    <property type="match status" value="1"/>
</dbReference>
<keyword evidence="8 10" id="KW-0472">Membrane</keyword>
<feature type="region of interest" description="Disordered" evidence="11">
    <location>
        <begin position="1"/>
        <end position="105"/>
    </location>
</feature>
<dbReference type="GO" id="GO:0046872">
    <property type="term" value="F:metal ion binding"/>
    <property type="evidence" value="ECO:0007669"/>
    <property type="project" value="UniProtKB-KW"/>
</dbReference>
<accession>C1GSH3</accession>
<dbReference type="EMBL" id="KN293994">
    <property type="protein sequence ID" value="EEH39006.1"/>
    <property type="molecule type" value="Genomic_DNA"/>
</dbReference>
<name>C1GSH3_PARBA</name>